<evidence type="ECO:0000256" key="1">
    <source>
        <dbReference type="SAM" id="Phobius"/>
    </source>
</evidence>
<comment type="caution">
    <text evidence="2">The sequence shown here is derived from an EMBL/GenBank/DDBJ whole genome shotgun (WGS) entry which is preliminary data.</text>
</comment>
<proteinExistence type="predicted"/>
<accession>A0A0G1TGJ0</accession>
<keyword evidence="1" id="KW-0472">Membrane</keyword>
<keyword evidence="1" id="KW-1133">Transmembrane helix</keyword>
<dbReference type="Proteomes" id="UP000034212">
    <property type="component" value="Unassembled WGS sequence"/>
</dbReference>
<reference evidence="2 3" key="1">
    <citation type="journal article" date="2015" name="Nature">
        <title>rRNA introns, odd ribosomes, and small enigmatic genomes across a large radiation of phyla.</title>
        <authorList>
            <person name="Brown C.T."/>
            <person name="Hug L.A."/>
            <person name="Thomas B.C."/>
            <person name="Sharon I."/>
            <person name="Castelle C.J."/>
            <person name="Singh A."/>
            <person name="Wilkins M.J."/>
            <person name="Williams K.H."/>
            <person name="Banfield J.F."/>
        </authorList>
    </citation>
    <scope>NUCLEOTIDE SEQUENCE [LARGE SCALE GENOMIC DNA]</scope>
</reference>
<feature type="transmembrane region" description="Helical" evidence="1">
    <location>
        <begin position="137"/>
        <end position="159"/>
    </location>
</feature>
<feature type="transmembrane region" description="Helical" evidence="1">
    <location>
        <begin position="99"/>
        <end position="125"/>
    </location>
</feature>
<evidence type="ECO:0000313" key="3">
    <source>
        <dbReference type="Proteomes" id="UP000034212"/>
    </source>
</evidence>
<gene>
    <name evidence="2" type="ORF">UY08_C0007G0009</name>
</gene>
<sequence length="166" mass="18875">MMRIFSIIAMVAILIIPVLVYPHVLRFDSVGYPGFFVANYFGYGLYVLPFLVTRLDPVLLILIGAFGSTIDEVFAWYVGKTGEQYEKKSKLHEKVESYIKQYGLPGVFVMGIAPTPGFIVTISAFICGHYKIPFKKYFLAGFCGRLISRTLWTLGFLYASRYVVYF</sequence>
<evidence type="ECO:0000313" key="2">
    <source>
        <dbReference type="EMBL" id="KKU80871.1"/>
    </source>
</evidence>
<dbReference type="EMBL" id="LCOQ01000007">
    <property type="protein sequence ID" value="KKU80871.1"/>
    <property type="molecule type" value="Genomic_DNA"/>
</dbReference>
<protein>
    <recommendedName>
        <fullName evidence="4">DedA family protein</fullName>
    </recommendedName>
</protein>
<dbReference type="AlphaFoldDB" id="A0A0G1TGJ0"/>
<evidence type="ECO:0008006" key="4">
    <source>
        <dbReference type="Google" id="ProtNLM"/>
    </source>
</evidence>
<feature type="transmembrane region" description="Helical" evidence="1">
    <location>
        <begin position="32"/>
        <end position="52"/>
    </location>
</feature>
<organism evidence="2 3">
    <name type="scientific">Candidatus Gottesmanbacteria bacterium GW2011_GWA1_47_8</name>
    <dbReference type="NCBI Taxonomy" id="1618438"/>
    <lineage>
        <taxon>Bacteria</taxon>
        <taxon>Candidatus Gottesmaniibacteriota</taxon>
    </lineage>
</organism>
<keyword evidence="1" id="KW-0812">Transmembrane</keyword>
<feature type="transmembrane region" description="Helical" evidence="1">
    <location>
        <begin position="59"/>
        <end position="79"/>
    </location>
</feature>
<name>A0A0G1TGJ0_9BACT</name>